<comment type="similarity">
    <text evidence="7">Belongs to the transglycosylase MltG family.</text>
</comment>
<comment type="caution">
    <text evidence="8">The sequence shown here is derived from an EMBL/GenBank/DDBJ whole genome shotgun (WGS) entry which is preliminary data.</text>
</comment>
<evidence type="ECO:0000313" key="8">
    <source>
        <dbReference type="EMBL" id="GGN55087.1"/>
    </source>
</evidence>
<keyword evidence="6 7" id="KW-0961">Cell wall biogenesis/degradation</keyword>
<comment type="subcellular location">
    <subcellularLocation>
        <location evidence="7">Cell membrane</location>
        <topology evidence="7">Single-pass membrane protein</topology>
    </subcellularLocation>
</comment>
<dbReference type="RefSeq" id="WP_156856249.1">
    <property type="nucleotide sequence ID" value="NZ_BMOS01000007.1"/>
</dbReference>
<dbReference type="HAMAP" id="MF_02065">
    <property type="entry name" value="MltG"/>
    <property type="match status" value="1"/>
</dbReference>
<keyword evidence="5 7" id="KW-0456">Lyase</keyword>
<keyword evidence="3 7" id="KW-1133">Transmembrane helix</keyword>
<evidence type="ECO:0000313" key="9">
    <source>
        <dbReference type="Proteomes" id="UP000624041"/>
    </source>
</evidence>
<dbReference type="Gene3D" id="3.30.1490.480">
    <property type="entry name" value="Endolytic murein transglycosylase"/>
    <property type="match status" value="1"/>
</dbReference>
<organism evidence="8 9">
    <name type="scientific">Oceanobacillus indicireducens</name>
    <dbReference type="NCBI Taxonomy" id="1004261"/>
    <lineage>
        <taxon>Bacteria</taxon>
        <taxon>Bacillati</taxon>
        <taxon>Bacillota</taxon>
        <taxon>Bacilli</taxon>
        <taxon>Bacillales</taxon>
        <taxon>Bacillaceae</taxon>
        <taxon>Oceanobacillus</taxon>
    </lineage>
</organism>
<keyword evidence="4 7" id="KW-0472">Membrane</keyword>
<dbReference type="GO" id="GO:0009252">
    <property type="term" value="P:peptidoglycan biosynthetic process"/>
    <property type="evidence" value="ECO:0007669"/>
    <property type="project" value="UniProtKB-UniRule"/>
</dbReference>
<dbReference type="EC" id="4.2.2.29" evidence="7"/>
<gene>
    <name evidence="7" type="primary">mltG</name>
    <name evidence="8" type="ORF">GCM10007971_13540</name>
</gene>
<keyword evidence="2 7" id="KW-0812">Transmembrane</keyword>
<keyword evidence="9" id="KW-1185">Reference proteome</keyword>
<evidence type="ECO:0000256" key="3">
    <source>
        <dbReference type="ARBA" id="ARBA00022989"/>
    </source>
</evidence>
<evidence type="ECO:0000256" key="1">
    <source>
        <dbReference type="ARBA" id="ARBA00022475"/>
    </source>
</evidence>
<reference evidence="8" key="2">
    <citation type="submission" date="2020-09" db="EMBL/GenBank/DDBJ databases">
        <authorList>
            <person name="Sun Q."/>
            <person name="Ohkuma M."/>
        </authorList>
    </citation>
    <scope>NUCLEOTIDE SEQUENCE</scope>
    <source>
        <strain evidence="8">JCM 17251</strain>
    </source>
</reference>
<evidence type="ECO:0000256" key="2">
    <source>
        <dbReference type="ARBA" id="ARBA00022692"/>
    </source>
</evidence>
<reference evidence="8" key="1">
    <citation type="journal article" date="2014" name="Int. J. Syst. Evol. Microbiol.">
        <title>Complete genome sequence of Corynebacterium casei LMG S-19264T (=DSM 44701T), isolated from a smear-ripened cheese.</title>
        <authorList>
            <consortium name="US DOE Joint Genome Institute (JGI-PGF)"/>
            <person name="Walter F."/>
            <person name="Albersmeier A."/>
            <person name="Kalinowski J."/>
            <person name="Ruckert C."/>
        </authorList>
    </citation>
    <scope>NUCLEOTIDE SEQUENCE</scope>
    <source>
        <strain evidence="8">JCM 17251</strain>
    </source>
</reference>
<feature type="site" description="Important for catalytic activity" evidence="7">
    <location>
        <position position="259"/>
    </location>
</feature>
<dbReference type="InterPro" id="IPR003770">
    <property type="entry name" value="MLTG-like"/>
</dbReference>
<evidence type="ECO:0000256" key="5">
    <source>
        <dbReference type="ARBA" id="ARBA00023239"/>
    </source>
</evidence>
<proteinExistence type="inferred from homology"/>
<evidence type="ECO:0000256" key="7">
    <source>
        <dbReference type="HAMAP-Rule" id="MF_02065"/>
    </source>
</evidence>
<dbReference type="GO" id="GO:0008932">
    <property type="term" value="F:lytic endotransglycosylase activity"/>
    <property type="evidence" value="ECO:0007669"/>
    <property type="project" value="UniProtKB-UniRule"/>
</dbReference>
<dbReference type="NCBIfam" id="TIGR00247">
    <property type="entry name" value="endolytic transglycosylase MltG"/>
    <property type="match status" value="1"/>
</dbReference>
<comment type="catalytic activity">
    <reaction evidence="7">
        <text>a peptidoglycan chain = a peptidoglycan chain with N-acetyl-1,6-anhydromuramyl-[peptide] at the reducing end + a peptidoglycan chain with N-acetylglucosamine at the non-reducing end.</text>
        <dbReference type="EC" id="4.2.2.29"/>
    </reaction>
</comment>
<evidence type="ECO:0000256" key="6">
    <source>
        <dbReference type="ARBA" id="ARBA00023316"/>
    </source>
</evidence>
<dbReference type="Gene3D" id="3.30.160.60">
    <property type="entry name" value="Classic Zinc Finger"/>
    <property type="match status" value="1"/>
</dbReference>
<keyword evidence="1 7" id="KW-1003">Cell membrane</keyword>
<sequence length="373" mass="42826">MSKGKFTKRFKENRNARGEEARTVRKIVSIVLLVLIIILVISGLAGYFYVKSALEPVEADSEEKVEVEIPIGSTSSTIATILEENGIIKNGLIFRFYIKLKNESDFQAGVYTFSPAMSMDEIIESLKSGKIVLETAHRVTIPEGLTIEQIAEIYADQFSFTSEEFLEKVNDEKYIKQLIKDYPLLLTDDILNEEIRYPLEGYLFAITYDFYEEDPSIETIVEMMLDQTQAIVSQHFEEIEELDLTMHEVITFASIIEKETGHIDQRNEIAGVFYNRLEADMPLQTDPTVLYAQGEHKDRVLYEDLEIESPYNTYYVEGLPVGPISNFAESSLEAVLNPVESDYYYFLHDHEGNIHFAETLEEHNQNKKNMNDE</sequence>
<dbReference type="Pfam" id="PF02618">
    <property type="entry name" value="YceG"/>
    <property type="match status" value="1"/>
</dbReference>
<dbReference type="EMBL" id="BMOS01000007">
    <property type="protein sequence ID" value="GGN55087.1"/>
    <property type="molecule type" value="Genomic_DNA"/>
</dbReference>
<protein>
    <recommendedName>
        <fullName evidence="7">Endolytic murein transglycosylase</fullName>
        <ecNumber evidence="7">4.2.2.29</ecNumber>
    </recommendedName>
    <alternativeName>
        <fullName evidence="7">Peptidoglycan lytic transglycosylase</fullName>
    </alternativeName>
    <alternativeName>
        <fullName evidence="7">Peptidoglycan polymerization terminase</fullName>
    </alternativeName>
</protein>
<comment type="function">
    <text evidence="7">Functions as a peptidoglycan terminase that cleaves nascent peptidoglycan strands endolytically to terminate their elongation.</text>
</comment>
<dbReference type="GO" id="GO:0005886">
    <property type="term" value="C:plasma membrane"/>
    <property type="evidence" value="ECO:0007669"/>
    <property type="project" value="UniProtKB-SubCell"/>
</dbReference>
<dbReference type="Proteomes" id="UP000624041">
    <property type="component" value="Unassembled WGS sequence"/>
</dbReference>
<dbReference type="PANTHER" id="PTHR30518">
    <property type="entry name" value="ENDOLYTIC MUREIN TRANSGLYCOSYLASE"/>
    <property type="match status" value="1"/>
</dbReference>
<evidence type="ECO:0000256" key="4">
    <source>
        <dbReference type="ARBA" id="ARBA00023136"/>
    </source>
</evidence>
<name>A0A917XV81_9BACI</name>
<dbReference type="AlphaFoldDB" id="A0A917XV81"/>
<dbReference type="PANTHER" id="PTHR30518:SF2">
    <property type="entry name" value="ENDOLYTIC MUREIN TRANSGLYCOSYLASE"/>
    <property type="match status" value="1"/>
</dbReference>
<accession>A0A917XV81</accession>
<feature type="transmembrane region" description="Helical" evidence="7">
    <location>
        <begin position="27"/>
        <end position="50"/>
    </location>
</feature>
<dbReference type="GO" id="GO:0071555">
    <property type="term" value="P:cell wall organization"/>
    <property type="evidence" value="ECO:0007669"/>
    <property type="project" value="UniProtKB-KW"/>
</dbReference>
<dbReference type="CDD" id="cd08010">
    <property type="entry name" value="MltG_like"/>
    <property type="match status" value="1"/>
</dbReference>